<feature type="compositionally biased region" description="Low complexity" evidence="1">
    <location>
        <begin position="79"/>
        <end position="94"/>
    </location>
</feature>
<evidence type="ECO:0000259" key="2">
    <source>
        <dbReference type="Pfam" id="PF00535"/>
    </source>
</evidence>
<dbReference type="Gene3D" id="3.90.550.10">
    <property type="entry name" value="Spore Coat Polysaccharide Biosynthesis Protein SpsA, Chain A"/>
    <property type="match status" value="1"/>
</dbReference>
<sequence length="834" mass="96480">MYSKEQRRLLRMLNGVVRWKKNKRQARLQKARLLRKIEYWRRTRAKSRTRIAPAHSIPVLQEGKDPALPELATPSFDLSSSTSESTASEVPSSPASVRSFDLFRFPIIDWGYRWQRPQHMSRHFAQDGIRVFYFSVHSTQIEDPNATSDDIRSKLQIEQVEPNVWLVKLCSHTLLNAYVHTIEDPLDKQYLQWSIEALKQKFGIDYTVSIVDLPFWTALVFELKNNKTIYDCMDEHSGFSNTSEELLALEPKLLASADAVVVSSVHLQEKAKKWNRRVEWIPNAGEYKHFSRHFHDAPNDMPSVNGPIIGYFGAIADWFDIDLIYQVASANRDWSFVLIGNSYHTDVAKLMSLENVYLLGEKPYQELPRYLDRFDVCIIPFLINKLTKATNPVKVYEYLAAGKPVVATDLQELHGMKEYVELAADSSEFETSIRRVLQEKNDPTLADKRQQFAAENTWEKRYLQLKKLIRTKLYPKVSIIVVTHNNWELSERCMDSVLRKTDYPDYEVIVVDNGSLDETPASLLQLNHPKVKTILLPKNGGYAQGNTIGAFNAVGDILVLLNNDTLVSEGWLNRLLHPFSLDPEIGAVGPMSNSVGNDQHVDFFIGDSTNGANENWLRDFYELYDGKMRYTEMLGFFCVAIKKEVFAKIGYLDDRFGAGMFEDDDYCLRMLAGGYRLAIAEDAFVYHYGSATFKQWDEHHYDETFKNNKKIFEEKWQREWKQHKMPASPFLHLADRDRIAEIIAESGQPAVLVYISKDWSELHSIWKRRLIELNQNQTMVFVRCSTYLQKPVHGIRRIGPNLYLTNDDNLLKKARFAHIYTFTEYRREANDNAG</sequence>
<dbReference type="EMBL" id="JACJVO010000033">
    <property type="protein sequence ID" value="MBB6734525.1"/>
    <property type="molecule type" value="Genomic_DNA"/>
</dbReference>
<accession>A0A7X0SQX6</accession>
<reference evidence="3 4" key="1">
    <citation type="submission" date="2020-08" db="EMBL/GenBank/DDBJ databases">
        <title>Cohnella phylogeny.</title>
        <authorList>
            <person name="Dunlap C."/>
        </authorList>
    </citation>
    <scope>NUCLEOTIDE SEQUENCE [LARGE SCALE GENOMIC DNA]</scope>
    <source>
        <strain evidence="3 4">CBP 2801</strain>
    </source>
</reference>
<dbReference type="InterPro" id="IPR001173">
    <property type="entry name" value="Glyco_trans_2-like"/>
</dbReference>
<organism evidence="3 4">
    <name type="scientific">Cohnella zeiphila</name>
    <dbReference type="NCBI Taxonomy" id="2761120"/>
    <lineage>
        <taxon>Bacteria</taxon>
        <taxon>Bacillati</taxon>
        <taxon>Bacillota</taxon>
        <taxon>Bacilli</taxon>
        <taxon>Bacillales</taxon>
        <taxon>Paenibacillaceae</taxon>
        <taxon>Cohnella</taxon>
    </lineage>
</organism>
<protein>
    <submittedName>
        <fullName evidence="3">Glycosyltransferase</fullName>
    </submittedName>
</protein>
<dbReference type="SUPFAM" id="SSF53756">
    <property type="entry name" value="UDP-Glycosyltransferase/glycogen phosphorylase"/>
    <property type="match status" value="1"/>
</dbReference>
<dbReference type="Proteomes" id="UP000564644">
    <property type="component" value="Unassembled WGS sequence"/>
</dbReference>
<evidence type="ECO:0000256" key="1">
    <source>
        <dbReference type="SAM" id="MobiDB-lite"/>
    </source>
</evidence>
<feature type="region of interest" description="Disordered" evidence="1">
    <location>
        <begin position="71"/>
        <end position="94"/>
    </location>
</feature>
<dbReference type="Pfam" id="PF00535">
    <property type="entry name" value="Glycos_transf_2"/>
    <property type="match status" value="1"/>
</dbReference>
<dbReference type="PANTHER" id="PTHR43179:SF7">
    <property type="entry name" value="RHAMNOSYLTRANSFERASE WBBL"/>
    <property type="match status" value="1"/>
</dbReference>
<proteinExistence type="predicted"/>
<dbReference type="SUPFAM" id="SSF53448">
    <property type="entry name" value="Nucleotide-diphospho-sugar transferases"/>
    <property type="match status" value="1"/>
</dbReference>
<dbReference type="AlphaFoldDB" id="A0A7X0SQX6"/>
<comment type="caution">
    <text evidence="3">The sequence shown here is derived from an EMBL/GenBank/DDBJ whole genome shotgun (WGS) entry which is preliminary data.</text>
</comment>
<feature type="domain" description="Glycosyltransferase 2-like" evidence="2">
    <location>
        <begin position="478"/>
        <end position="648"/>
    </location>
</feature>
<dbReference type="RefSeq" id="WP_185132178.1">
    <property type="nucleotide sequence ID" value="NZ_JACJVO010000033.1"/>
</dbReference>
<keyword evidence="4" id="KW-1185">Reference proteome</keyword>
<dbReference type="InterPro" id="IPR029044">
    <property type="entry name" value="Nucleotide-diphossugar_trans"/>
</dbReference>
<evidence type="ECO:0000313" key="4">
    <source>
        <dbReference type="Proteomes" id="UP000564644"/>
    </source>
</evidence>
<dbReference type="Gene3D" id="3.40.50.2000">
    <property type="entry name" value="Glycogen Phosphorylase B"/>
    <property type="match status" value="1"/>
</dbReference>
<evidence type="ECO:0000313" key="3">
    <source>
        <dbReference type="EMBL" id="MBB6734525.1"/>
    </source>
</evidence>
<name>A0A7X0SQX6_9BACL</name>
<keyword evidence="3" id="KW-0808">Transferase</keyword>
<dbReference type="CDD" id="cd04186">
    <property type="entry name" value="GT_2_like_c"/>
    <property type="match status" value="1"/>
</dbReference>
<dbReference type="PANTHER" id="PTHR43179">
    <property type="entry name" value="RHAMNOSYLTRANSFERASE WBBL"/>
    <property type="match status" value="1"/>
</dbReference>
<dbReference type="GO" id="GO:0016740">
    <property type="term" value="F:transferase activity"/>
    <property type="evidence" value="ECO:0007669"/>
    <property type="project" value="UniProtKB-KW"/>
</dbReference>
<dbReference type="Gene3D" id="3.40.50.11010">
    <property type="match status" value="1"/>
</dbReference>
<dbReference type="Pfam" id="PF13692">
    <property type="entry name" value="Glyco_trans_1_4"/>
    <property type="match status" value="1"/>
</dbReference>
<gene>
    <name evidence="3" type="ORF">H7C18_26720</name>
</gene>